<evidence type="ECO:0000313" key="3">
    <source>
        <dbReference type="EMBL" id="AFD24520.1"/>
    </source>
</evidence>
<dbReference type="eggNOG" id="COG2304">
    <property type="taxonomic scope" value="Bacteria"/>
</dbReference>
<evidence type="ECO:0000259" key="2">
    <source>
        <dbReference type="PROSITE" id="PS50234"/>
    </source>
</evidence>
<feature type="chain" id="PRO_5003613045" evidence="1">
    <location>
        <begin position="32"/>
        <end position="682"/>
    </location>
</feature>
<dbReference type="SUPFAM" id="SSF53300">
    <property type="entry name" value="vWA-like"/>
    <property type="match status" value="1"/>
</dbReference>
<dbReference type="Proteomes" id="UP000007575">
    <property type="component" value="Chromosome"/>
</dbReference>
<dbReference type="CDD" id="cd00198">
    <property type="entry name" value="vWFA"/>
    <property type="match status" value="1"/>
</dbReference>
<dbReference type="EMBL" id="CP002191">
    <property type="protein sequence ID" value="AFD24520.1"/>
    <property type="molecule type" value="Genomic_DNA"/>
</dbReference>
<feature type="signal peptide" evidence="1">
    <location>
        <begin position="1"/>
        <end position="31"/>
    </location>
</feature>
<proteinExistence type="predicted"/>
<gene>
    <name evidence="3" type="ordered locus">DGo_CA0593</name>
</gene>
<dbReference type="HOGENOM" id="CLU_417821_0_0_0"/>
<dbReference type="RefSeq" id="WP_014684003.1">
    <property type="nucleotide sequence ID" value="NC_017790.1"/>
</dbReference>
<dbReference type="InterPro" id="IPR002035">
    <property type="entry name" value="VWF_A"/>
</dbReference>
<dbReference type="SMART" id="SM00327">
    <property type="entry name" value="VWA"/>
    <property type="match status" value="1"/>
</dbReference>
<feature type="domain" description="VWFA" evidence="2">
    <location>
        <begin position="44"/>
        <end position="187"/>
    </location>
</feature>
<dbReference type="Gene3D" id="3.40.50.410">
    <property type="entry name" value="von Willebrand factor, type A domain"/>
    <property type="match status" value="1"/>
</dbReference>
<keyword evidence="1" id="KW-0732">Signal</keyword>
<dbReference type="PROSITE" id="PS50234">
    <property type="entry name" value="VWFA"/>
    <property type="match status" value="1"/>
</dbReference>
<organism evidence="3 4">
    <name type="scientific">Deinococcus gobiensis (strain DSM 21396 / JCM 16679 / CGMCC 1.7299 / I-0)</name>
    <dbReference type="NCBI Taxonomy" id="745776"/>
    <lineage>
        <taxon>Bacteria</taxon>
        <taxon>Thermotogati</taxon>
        <taxon>Deinococcota</taxon>
        <taxon>Deinococci</taxon>
        <taxon>Deinococcales</taxon>
        <taxon>Deinococcaceae</taxon>
        <taxon>Deinococcus</taxon>
    </lineage>
</organism>
<dbReference type="PATRIC" id="fig|745776.4.peg.604"/>
<reference evidence="3 4" key="1">
    <citation type="journal article" date="2012" name="PLoS ONE">
        <title>Genome sequence and transcriptome analysis of the radioresistant bacterium Deinococcus gobiensis: insights into the extreme environmental adaptations.</title>
        <authorList>
            <person name="Yuan M."/>
            <person name="Chen M."/>
            <person name="Zhang W."/>
            <person name="Lu W."/>
            <person name="Wang J."/>
            <person name="Yang M."/>
            <person name="Zhao P."/>
            <person name="Tang R."/>
            <person name="Li X."/>
            <person name="Hao Y."/>
            <person name="Zhou Z."/>
            <person name="Zhan Y."/>
            <person name="Yu H."/>
            <person name="Teng C."/>
            <person name="Yan Y."/>
            <person name="Ping S."/>
            <person name="Wang Y."/>
            <person name="Lin M."/>
        </authorList>
    </citation>
    <scope>NUCLEOTIDE SEQUENCE [LARGE SCALE GENOMIC DNA]</scope>
    <source>
        <strain evidence="3 4">I-0</strain>
    </source>
</reference>
<sequence length="682" mass="74174">MAPLVRPRPRSAGPLLAALCLGSLGEAAAQACVLPSSPPPSRSRVVFILDTSGSMQGLGDGRANIFARVQGAILRGMRAAQAPGSVELLTFDKGPRQRRSFAWPSQRGEFERAVNGIRADGSNTWLYTSMQSMFASLQSRDDTATTVYVLTDGIDNNPDRAATIATALAAFNVTRGNFDKLYYVGLGVQVPAEVKAQFAQTTFAQAVELPLNTPPDLTSALLLPGMVNVSPDASFAFRRPQGTRLSLESGNVGGGQVTILNPEGAGDRVRLGIQGSVPAGSVGYVCADLPDGEQRLLLRFEQTTPPPSGAPAPQPPALGTLRLLNPDFRRELKRGEKAVLRYQAVNGPVTVEVAQAPGEITAQLPDTVVSLLEGQQVELTLTDLTLRGGQQAAPSLRLNNAATQAVPAVVGVEPVRRNWWWLLLLPVPLLLLLWWRREGGPFEPYALSVDRALRITLHERATGRRRSRPARRDLSDVGALFRMPGLRGIVLERYQPDIAPEDEVVLDNSDTNSIRDYAAQRGRRALRLQAQPERLRLHKDTQPEGTFLELQETLALGQLYVFTPYEPPRARVRPAAPPPEPPIEVIVTLLRGVAMQDLELPLEDVDLADVFAEEGLRGLVVRREPGLLRLRALAAGMRLRHISREFGPGDALPLAVMLDLAAPGGTFQLRVRDKASMSRMRR</sequence>
<name>H8GWQ0_DEIGI</name>
<dbReference type="AlphaFoldDB" id="H8GWQ0"/>
<dbReference type="Pfam" id="PF13519">
    <property type="entry name" value="VWA_2"/>
    <property type="match status" value="1"/>
</dbReference>
<evidence type="ECO:0000256" key="1">
    <source>
        <dbReference type="SAM" id="SignalP"/>
    </source>
</evidence>
<accession>H8GWQ0</accession>
<protein>
    <submittedName>
        <fullName evidence="3">von Willebrand factor, type A</fullName>
    </submittedName>
</protein>
<dbReference type="KEGG" id="dgo:DGo_CA0593"/>
<dbReference type="InterPro" id="IPR036465">
    <property type="entry name" value="vWFA_dom_sf"/>
</dbReference>
<evidence type="ECO:0000313" key="4">
    <source>
        <dbReference type="Proteomes" id="UP000007575"/>
    </source>
</evidence>
<dbReference type="OrthoDB" id="53954at2"/>
<keyword evidence="4" id="KW-1185">Reference proteome</keyword>